<organism evidence="2 3">
    <name type="scientific">Microbotryum intermedium</name>
    <dbReference type="NCBI Taxonomy" id="269621"/>
    <lineage>
        <taxon>Eukaryota</taxon>
        <taxon>Fungi</taxon>
        <taxon>Dikarya</taxon>
        <taxon>Basidiomycota</taxon>
        <taxon>Pucciniomycotina</taxon>
        <taxon>Microbotryomycetes</taxon>
        <taxon>Microbotryales</taxon>
        <taxon>Microbotryaceae</taxon>
        <taxon>Microbotryum</taxon>
    </lineage>
</organism>
<evidence type="ECO:0000256" key="1">
    <source>
        <dbReference type="SAM" id="MobiDB-lite"/>
    </source>
</evidence>
<feature type="region of interest" description="Disordered" evidence="1">
    <location>
        <begin position="81"/>
        <end position="125"/>
    </location>
</feature>
<feature type="compositionally biased region" description="Basic and acidic residues" evidence="1">
    <location>
        <begin position="728"/>
        <end position="743"/>
    </location>
</feature>
<feature type="region of interest" description="Disordered" evidence="1">
    <location>
        <begin position="313"/>
        <end position="336"/>
    </location>
</feature>
<reference evidence="3" key="1">
    <citation type="submission" date="2016-09" db="EMBL/GenBank/DDBJ databases">
        <authorList>
            <person name="Jeantristanb JTB J.-T."/>
            <person name="Ricardo R."/>
        </authorList>
    </citation>
    <scope>NUCLEOTIDE SEQUENCE [LARGE SCALE GENOMIC DNA]</scope>
</reference>
<dbReference type="OrthoDB" id="2525851at2759"/>
<dbReference type="EMBL" id="FMSP01000005">
    <property type="protein sequence ID" value="SCV70136.1"/>
    <property type="molecule type" value="Genomic_DNA"/>
</dbReference>
<dbReference type="AlphaFoldDB" id="A0A238FGG6"/>
<evidence type="ECO:0000313" key="2">
    <source>
        <dbReference type="EMBL" id="SCV70136.1"/>
    </source>
</evidence>
<feature type="compositionally biased region" description="Basic and acidic residues" evidence="1">
    <location>
        <begin position="611"/>
        <end position="625"/>
    </location>
</feature>
<feature type="compositionally biased region" description="Low complexity" evidence="1">
    <location>
        <begin position="1"/>
        <end position="32"/>
    </location>
</feature>
<name>A0A238FGG6_9BASI</name>
<feature type="compositionally biased region" description="Polar residues" evidence="1">
    <location>
        <begin position="814"/>
        <end position="827"/>
    </location>
</feature>
<dbReference type="Proteomes" id="UP000198372">
    <property type="component" value="Unassembled WGS sequence"/>
</dbReference>
<feature type="region of interest" description="Disordered" evidence="1">
    <location>
        <begin position="1"/>
        <end position="63"/>
    </location>
</feature>
<accession>A0A238FGG6</accession>
<proteinExistence type="predicted"/>
<dbReference type="STRING" id="269621.A0A238FGG6"/>
<evidence type="ECO:0000313" key="3">
    <source>
        <dbReference type="Proteomes" id="UP000198372"/>
    </source>
</evidence>
<gene>
    <name evidence="2" type="ORF">BQ2448_1530</name>
</gene>
<feature type="region of interest" description="Disordered" evidence="1">
    <location>
        <begin position="192"/>
        <end position="214"/>
    </location>
</feature>
<protein>
    <submittedName>
        <fullName evidence="2">BQ2448_1530 protein</fullName>
    </submittedName>
</protein>
<feature type="compositionally biased region" description="Basic residues" evidence="1">
    <location>
        <begin position="803"/>
        <end position="813"/>
    </location>
</feature>
<feature type="region of interest" description="Disordered" evidence="1">
    <location>
        <begin position="611"/>
        <end position="634"/>
    </location>
</feature>
<sequence>MVHPSPEQSFSHSEPSFEHSSSSSPPSSPSSQRGYQGRHNADDWSGDSSLDYGPQPYSPSKWVSSCDASFEVILESESPRWFLRGSTSPDRGEDPGIERVSPTSKDTSHLHPDQSSSSKSGQRPRAFSVVDMRLVGAASFSARGKAEFDPTEASAAPRRASHDGVSLGHKKTSILPSLEVIPDDRTSEAAAGATLDPHASTFEPSTARDPGLTRGDLASIDSVELVIDSGKNEFGDLTKAARYKLAQRGLSTIPSLHGPLSLPYARCPSGIDAYLFSMDKEEDPWTVGAQLIRNLTNRAADLRCAQPQYAFDQEPGADRRSACPKSNMGRHAPVPLPGNARYLQGLHSVHSRVGSRVVSAPAEVGSRYTEPSGQSGLPLIPQAVLQHYAEDGQEGVLRGSVGTSQGAVMERESAEHELWRNAEAARSSISALDRLEAIIEPKRTKHEVQPSRVHPSADPPRDAYPMGFTFGHGCGRQHLVTCQRPDGNERTHDALYASPYESIGMMAPQFYLQHYGYESVGTPWTTSTSLPRADMSWQSNQVGRGAPHQTAHMPLPPPPPVTATSQLTSIYSTAQGRTLPPPPRGPVGSLPLRLFQDPAIIAASYASDPQSERETPCCHHGHSEYQPRLFSGSSGHEFVPDDTLSPYARSRPMAAAEYRRGSAESGFSDTTVCRTPNDSAQIPELITKKNSILSRRTSVPLQVASMRSTALPERRNSAAPAIPQIGEPRSRSFGKDENSRHDSAVPGPIHDVIQNSSIMPRSSRHMTDGTSTPRNIASFGNRPALPVSDLAPASTASSTEKQRKPRLYRRKRSNVCSNVRSNPTEAV</sequence>
<feature type="region of interest" description="Disordered" evidence="1">
    <location>
        <begin position="707"/>
        <end position="827"/>
    </location>
</feature>
<feature type="region of interest" description="Disordered" evidence="1">
    <location>
        <begin position="143"/>
        <end position="168"/>
    </location>
</feature>
<keyword evidence="3" id="KW-1185">Reference proteome</keyword>